<reference evidence="1 2" key="1">
    <citation type="submission" date="2016-02" db="EMBL/GenBank/DDBJ databases">
        <title>Genome analysis of coral dinoflagellate symbionts highlights evolutionary adaptations to a symbiotic lifestyle.</title>
        <authorList>
            <person name="Aranda M."/>
            <person name="Li Y."/>
            <person name="Liew Y.J."/>
            <person name="Baumgarten S."/>
            <person name="Simakov O."/>
            <person name="Wilson M."/>
            <person name="Piel J."/>
            <person name="Ashoor H."/>
            <person name="Bougouffa S."/>
            <person name="Bajic V.B."/>
            <person name="Ryu T."/>
            <person name="Ravasi T."/>
            <person name="Bayer T."/>
            <person name="Micklem G."/>
            <person name="Kim H."/>
            <person name="Bhak J."/>
            <person name="Lajeunesse T.C."/>
            <person name="Voolstra C.R."/>
        </authorList>
    </citation>
    <scope>NUCLEOTIDE SEQUENCE [LARGE SCALE GENOMIC DNA]</scope>
    <source>
        <strain evidence="1 2">CCMP2467</strain>
    </source>
</reference>
<gene>
    <name evidence="1" type="ORF">AK812_SmicGene43136</name>
</gene>
<dbReference type="AlphaFoldDB" id="A0A1Q9C1T7"/>
<sequence length="98" mass="11059">MGWVTSDLEYNYLDWNAEEQRLVPRQEGTLTQVQVLADARRLKALLKEQELIIKFSAARNREGNPQGEQLIADLPTWRPDLSGAQRLLVGLSSVALPT</sequence>
<dbReference type="Proteomes" id="UP000186817">
    <property type="component" value="Unassembled WGS sequence"/>
</dbReference>
<dbReference type="EMBL" id="LSRX01001895">
    <property type="protein sequence ID" value="OLP76879.1"/>
    <property type="molecule type" value="Genomic_DNA"/>
</dbReference>
<evidence type="ECO:0000313" key="2">
    <source>
        <dbReference type="Proteomes" id="UP000186817"/>
    </source>
</evidence>
<evidence type="ECO:0000313" key="1">
    <source>
        <dbReference type="EMBL" id="OLP76879.1"/>
    </source>
</evidence>
<accession>A0A1Q9C1T7</accession>
<protein>
    <submittedName>
        <fullName evidence="1">Uncharacterized protein</fullName>
    </submittedName>
</protein>
<organism evidence="1 2">
    <name type="scientific">Symbiodinium microadriaticum</name>
    <name type="common">Dinoflagellate</name>
    <name type="synonym">Zooxanthella microadriatica</name>
    <dbReference type="NCBI Taxonomy" id="2951"/>
    <lineage>
        <taxon>Eukaryota</taxon>
        <taxon>Sar</taxon>
        <taxon>Alveolata</taxon>
        <taxon>Dinophyceae</taxon>
        <taxon>Suessiales</taxon>
        <taxon>Symbiodiniaceae</taxon>
        <taxon>Symbiodinium</taxon>
    </lineage>
</organism>
<keyword evidence="2" id="KW-1185">Reference proteome</keyword>
<comment type="caution">
    <text evidence="1">The sequence shown here is derived from an EMBL/GenBank/DDBJ whole genome shotgun (WGS) entry which is preliminary data.</text>
</comment>
<name>A0A1Q9C1T7_SYMMI</name>
<proteinExistence type="predicted"/>